<dbReference type="PANTHER" id="PTHR43133">
    <property type="entry name" value="RNA POLYMERASE ECF-TYPE SIGMA FACTO"/>
    <property type="match status" value="1"/>
</dbReference>
<evidence type="ECO:0000256" key="4">
    <source>
        <dbReference type="ARBA" id="ARBA00023125"/>
    </source>
</evidence>
<dbReference type="SUPFAM" id="SSF88946">
    <property type="entry name" value="Sigma2 domain of RNA polymerase sigma factors"/>
    <property type="match status" value="1"/>
</dbReference>
<dbReference type="PANTHER" id="PTHR43133:SF8">
    <property type="entry name" value="RNA POLYMERASE SIGMA FACTOR HI_1459-RELATED"/>
    <property type="match status" value="1"/>
</dbReference>
<dbReference type="Pfam" id="PF04542">
    <property type="entry name" value="Sigma70_r2"/>
    <property type="match status" value="1"/>
</dbReference>
<proteinExistence type="inferred from homology"/>
<keyword evidence="10" id="KW-1185">Reference proteome</keyword>
<dbReference type="CDD" id="cd06171">
    <property type="entry name" value="Sigma70_r4"/>
    <property type="match status" value="1"/>
</dbReference>
<feature type="compositionally biased region" description="Basic and acidic residues" evidence="6">
    <location>
        <begin position="176"/>
        <end position="190"/>
    </location>
</feature>
<feature type="region of interest" description="Disordered" evidence="6">
    <location>
        <begin position="172"/>
        <end position="220"/>
    </location>
</feature>
<dbReference type="InterPro" id="IPR039425">
    <property type="entry name" value="RNA_pol_sigma-70-like"/>
</dbReference>
<dbReference type="EMBL" id="JACOOA010000003">
    <property type="protein sequence ID" value="MBC5584167.1"/>
    <property type="molecule type" value="Genomic_DNA"/>
</dbReference>
<evidence type="ECO:0000259" key="7">
    <source>
        <dbReference type="Pfam" id="PF04542"/>
    </source>
</evidence>
<evidence type="ECO:0000256" key="1">
    <source>
        <dbReference type="ARBA" id="ARBA00010641"/>
    </source>
</evidence>
<dbReference type="Pfam" id="PF08281">
    <property type="entry name" value="Sigma70_r4_2"/>
    <property type="match status" value="1"/>
</dbReference>
<feature type="compositionally biased region" description="Basic and acidic residues" evidence="6">
    <location>
        <begin position="198"/>
        <end position="220"/>
    </location>
</feature>
<evidence type="ECO:0000256" key="2">
    <source>
        <dbReference type="ARBA" id="ARBA00023015"/>
    </source>
</evidence>
<keyword evidence="3" id="KW-0731">Sigma factor</keyword>
<dbReference type="InterPro" id="IPR013249">
    <property type="entry name" value="RNA_pol_sigma70_r4_t2"/>
</dbReference>
<comment type="similarity">
    <text evidence="1">Belongs to the sigma-70 factor family. ECF subfamily.</text>
</comment>
<keyword evidence="5" id="KW-0804">Transcription</keyword>
<dbReference type="InterPro" id="IPR036388">
    <property type="entry name" value="WH-like_DNA-bd_sf"/>
</dbReference>
<dbReference type="InterPro" id="IPR013324">
    <property type="entry name" value="RNA_pol_sigma_r3/r4-like"/>
</dbReference>
<gene>
    <name evidence="9" type="ORF">H8S61_08165</name>
</gene>
<dbReference type="Proteomes" id="UP000622448">
    <property type="component" value="Unassembled WGS sequence"/>
</dbReference>
<evidence type="ECO:0000256" key="6">
    <source>
        <dbReference type="SAM" id="MobiDB-lite"/>
    </source>
</evidence>
<keyword evidence="2" id="KW-0805">Transcription regulation</keyword>
<dbReference type="NCBIfam" id="TIGR02937">
    <property type="entry name" value="sigma70-ECF"/>
    <property type="match status" value="1"/>
</dbReference>
<comment type="caution">
    <text evidence="9">The sequence shown here is derived from an EMBL/GenBank/DDBJ whole genome shotgun (WGS) entry which is preliminary data.</text>
</comment>
<keyword evidence="4" id="KW-0238">DNA-binding</keyword>
<evidence type="ECO:0000256" key="3">
    <source>
        <dbReference type="ARBA" id="ARBA00023082"/>
    </source>
</evidence>
<sequence>MRLPFQRHTNRAAARGSSKPLRSDAFLRRAMDAWGDTVLRVALAQTGSPSDADDVFQDVFMRLLENDTAFENDEHLKAWLLRVTINRCRDLTRSVWNRRTEGFERQHVDVAAPDAFRADIWEVVGALPPDLRAVVHLFYVEGYATEEIAAIVECQPSTVRTRLHRARQQLRTTLQNEKDAAREELTHDRAPQSQPSADHGRLPCHDARHAHLRPVEGRRP</sequence>
<dbReference type="Gene3D" id="1.10.10.10">
    <property type="entry name" value="Winged helix-like DNA-binding domain superfamily/Winged helix DNA-binding domain"/>
    <property type="match status" value="1"/>
</dbReference>
<evidence type="ECO:0000313" key="9">
    <source>
        <dbReference type="EMBL" id="MBC5584167.1"/>
    </source>
</evidence>
<dbReference type="RefSeq" id="WP_186938629.1">
    <property type="nucleotide sequence ID" value="NZ_JACOOA010000003.1"/>
</dbReference>
<evidence type="ECO:0000256" key="5">
    <source>
        <dbReference type="ARBA" id="ARBA00023163"/>
    </source>
</evidence>
<dbReference type="InterPro" id="IPR013325">
    <property type="entry name" value="RNA_pol_sigma_r2"/>
</dbReference>
<feature type="domain" description="RNA polymerase sigma-70 region 2" evidence="7">
    <location>
        <begin position="33"/>
        <end position="96"/>
    </location>
</feature>
<dbReference type="SUPFAM" id="SSF88659">
    <property type="entry name" value="Sigma3 and sigma4 domains of RNA polymerase sigma factors"/>
    <property type="match status" value="1"/>
</dbReference>
<dbReference type="Gene3D" id="1.10.1740.10">
    <property type="match status" value="1"/>
</dbReference>
<name>A0ABR7BRB8_9ACTN</name>
<reference evidence="9 10" key="1">
    <citation type="submission" date="2020-08" db="EMBL/GenBank/DDBJ databases">
        <title>Genome public.</title>
        <authorList>
            <person name="Liu C."/>
            <person name="Sun Q."/>
        </authorList>
    </citation>
    <scope>NUCLEOTIDE SEQUENCE [LARGE SCALE GENOMIC DNA]</scope>
    <source>
        <strain evidence="9 10">NSJ-70</strain>
    </source>
</reference>
<dbReference type="InterPro" id="IPR014284">
    <property type="entry name" value="RNA_pol_sigma-70_dom"/>
</dbReference>
<accession>A0ABR7BRB8</accession>
<protein>
    <submittedName>
        <fullName evidence="9">Sigma-70 family RNA polymerase sigma factor</fullName>
    </submittedName>
</protein>
<organism evidence="9 10">
    <name type="scientific">Eggerthella hominis</name>
    <dbReference type="NCBI Taxonomy" id="2763043"/>
    <lineage>
        <taxon>Bacteria</taxon>
        <taxon>Bacillati</taxon>
        <taxon>Actinomycetota</taxon>
        <taxon>Coriobacteriia</taxon>
        <taxon>Eggerthellales</taxon>
        <taxon>Eggerthellaceae</taxon>
        <taxon>Eggerthella</taxon>
    </lineage>
</organism>
<evidence type="ECO:0000259" key="8">
    <source>
        <dbReference type="Pfam" id="PF08281"/>
    </source>
</evidence>
<feature type="domain" description="RNA polymerase sigma factor 70 region 4 type 2" evidence="8">
    <location>
        <begin position="119"/>
        <end position="170"/>
    </location>
</feature>
<dbReference type="InterPro" id="IPR007627">
    <property type="entry name" value="RNA_pol_sigma70_r2"/>
</dbReference>
<evidence type="ECO:0000313" key="10">
    <source>
        <dbReference type="Proteomes" id="UP000622448"/>
    </source>
</evidence>